<evidence type="ECO:0000256" key="3">
    <source>
        <dbReference type="ARBA" id="ARBA00022475"/>
    </source>
</evidence>
<evidence type="ECO:0000256" key="2">
    <source>
        <dbReference type="ARBA" id="ARBA00010323"/>
    </source>
</evidence>
<evidence type="ECO:0000256" key="8">
    <source>
        <dbReference type="SAM" id="Phobius"/>
    </source>
</evidence>
<comment type="caution">
    <text evidence="9">The sequence shown here is derived from an EMBL/GenBank/DDBJ whole genome shotgun (WGS) entry which is preliminary data.</text>
</comment>
<dbReference type="PANTHER" id="PTHR13285">
    <property type="entry name" value="ACYLTRANSFERASE"/>
    <property type="match status" value="1"/>
</dbReference>
<feature type="transmembrane region" description="Helical" evidence="8">
    <location>
        <begin position="111"/>
        <end position="133"/>
    </location>
</feature>
<feature type="transmembrane region" description="Helical" evidence="8">
    <location>
        <begin position="361"/>
        <end position="380"/>
    </location>
</feature>
<evidence type="ECO:0000256" key="1">
    <source>
        <dbReference type="ARBA" id="ARBA00004651"/>
    </source>
</evidence>
<keyword evidence="3 7" id="KW-1003">Cell membrane</keyword>
<comment type="subcellular location">
    <subcellularLocation>
        <location evidence="1">Cell membrane</location>
        <topology evidence="1">Multi-pass membrane protein</topology>
    </subcellularLocation>
</comment>
<keyword evidence="7 9" id="KW-0012">Acyltransferase</keyword>
<dbReference type="PANTHER" id="PTHR13285:SF18">
    <property type="entry name" value="PROTEIN-CYSTEINE N-PALMITOYLTRANSFERASE RASP"/>
    <property type="match status" value="1"/>
</dbReference>
<evidence type="ECO:0000313" key="10">
    <source>
        <dbReference type="Proteomes" id="UP000050454"/>
    </source>
</evidence>
<gene>
    <name evidence="9" type="ORF">AFM12_14005</name>
</gene>
<dbReference type="GO" id="GO:0042121">
    <property type="term" value="P:alginic acid biosynthetic process"/>
    <property type="evidence" value="ECO:0007669"/>
    <property type="project" value="InterPro"/>
</dbReference>
<evidence type="ECO:0000256" key="5">
    <source>
        <dbReference type="ARBA" id="ARBA00022989"/>
    </source>
</evidence>
<evidence type="ECO:0000256" key="4">
    <source>
        <dbReference type="ARBA" id="ARBA00022692"/>
    </source>
</evidence>
<feature type="transmembrane region" description="Helical" evidence="8">
    <location>
        <begin position="309"/>
        <end position="326"/>
    </location>
</feature>
<evidence type="ECO:0000256" key="6">
    <source>
        <dbReference type="ARBA" id="ARBA00023136"/>
    </source>
</evidence>
<dbReference type="AlphaFoldDB" id="A0A0P7BSZ4"/>
<keyword evidence="5 8" id="KW-1133">Transmembrane helix</keyword>
<keyword evidence="7 9" id="KW-0808">Transferase</keyword>
<sequence>MLFTSPEFFTLLACTFLLYYLVGKAQLQKIILVISSFTFYAWNFPKLLALLCVSILINILTVKAIKQSKAGQRYWWATLGVVINLGILAFFKYSPLLGKTFFESGSSVGEYLMGIPLPIGISFFTFQGLSLVVDTYRAKDGDDNLPEHTGSLVESIALYIAFFPQLIAGPIVKAYEFLPQIAKKAFRDIDWEYCIKQLIVGYFLKMVIADNLKDHTFWMQYPYFMELSGLNLMALLFGYSMQIFADFAGYSLIALGHAGLFGYRLRDNFMFPYISASFSEFWRRWHISLSTFLREYLYIPLGGNRKGKVRTYVNLMLTMVLGGFWHGAAWSYAVWGAAHGIALALERFVNDALPFQWPKGFRFVKIIFIFSVVTLLWLLFRLPAFSEVLLYLSQIKNAPFFKGVNDLNTAFFISMYALPIMAYHGWYLLKESGSKNWAIKLEPLLYACLLFMILVNSGSSGSFIYFQF</sequence>
<dbReference type="STRING" id="1605367.AFM12_14005"/>
<dbReference type="InterPro" id="IPR024194">
    <property type="entry name" value="Ac/AlaTfrase_AlgI/DltB"/>
</dbReference>
<feature type="transmembrane region" description="Helical" evidence="8">
    <location>
        <begin position="74"/>
        <end position="91"/>
    </location>
</feature>
<keyword evidence="4 8" id="KW-0812">Transmembrane</keyword>
<feature type="transmembrane region" description="Helical" evidence="8">
    <location>
        <begin position="409"/>
        <end position="429"/>
    </location>
</feature>
<evidence type="ECO:0000313" key="9">
    <source>
        <dbReference type="EMBL" id="KPM47606.1"/>
    </source>
</evidence>
<comment type="similarity">
    <text evidence="2 7">Belongs to the membrane-bound acyltransferase family.</text>
</comment>
<dbReference type="Pfam" id="PF03062">
    <property type="entry name" value="MBOAT"/>
    <property type="match status" value="1"/>
</dbReference>
<accession>A0A0P7BSZ4</accession>
<keyword evidence="10" id="KW-1185">Reference proteome</keyword>
<dbReference type="EMBL" id="LGTQ01000010">
    <property type="protein sequence ID" value="KPM47606.1"/>
    <property type="molecule type" value="Genomic_DNA"/>
</dbReference>
<feature type="transmembrane region" description="Helical" evidence="8">
    <location>
        <begin position="441"/>
        <end position="466"/>
    </location>
</feature>
<dbReference type="PIRSF" id="PIRSF500217">
    <property type="entry name" value="AlgI"/>
    <property type="match status" value="1"/>
</dbReference>
<dbReference type="OrthoDB" id="9805788at2"/>
<dbReference type="Proteomes" id="UP000050454">
    <property type="component" value="Unassembled WGS sequence"/>
</dbReference>
<dbReference type="PIRSF" id="PIRSF016636">
    <property type="entry name" value="AlgI_DltB"/>
    <property type="match status" value="1"/>
</dbReference>
<dbReference type="RefSeq" id="WP_055149301.1">
    <property type="nucleotide sequence ID" value="NZ_JXSZ01000010.1"/>
</dbReference>
<name>A0A0P7BSZ4_9BACT</name>
<dbReference type="InterPro" id="IPR051085">
    <property type="entry name" value="MB_O-acyltransferase"/>
</dbReference>
<dbReference type="InterPro" id="IPR028362">
    <property type="entry name" value="AlgI"/>
</dbReference>
<proteinExistence type="inferred from homology"/>
<keyword evidence="6 7" id="KW-0472">Membrane</keyword>
<feature type="transmembrane region" description="Helical" evidence="8">
    <location>
        <begin position="43"/>
        <end position="62"/>
    </location>
</feature>
<feature type="transmembrane region" description="Helical" evidence="8">
    <location>
        <begin position="247"/>
        <end position="265"/>
    </location>
</feature>
<dbReference type="GO" id="GO:0005886">
    <property type="term" value="C:plasma membrane"/>
    <property type="evidence" value="ECO:0007669"/>
    <property type="project" value="UniProtKB-SubCell"/>
</dbReference>
<protein>
    <submittedName>
        <fullName evidence="9">Acyltransferase</fullName>
    </submittedName>
</protein>
<evidence type="ECO:0000256" key="7">
    <source>
        <dbReference type="PIRNR" id="PIRNR016636"/>
    </source>
</evidence>
<feature type="transmembrane region" description="Helical" evidence="8">
    <location>
        <begin position="223"/>
        <end position="241"/>
    </location>
</feature>
<dbReference type="PATRIC" id="fig|1605367.3.peg.201"/>
<organism evidence="9 10">
    <name type="scientific">Jiulongibacter sediminis</name>
    <dbReference type="NCBI Taxonomy" id="1605367"/>
    <lineage>
        <taxon>Bacteria</taxon>
        <taxon>Pseudomonadati</taxon>
        <taxon>Bacteroidota</taxon>
        <taxon>Cytophagia</taxon>
        <taxon>Cytophagales</taxon>
        <taxon>Leadbetterellaceae</taxon>
        <taxon>Jiulongibacter</taxon>
    </lineage>
</organism>
<dbReference type="GO" id="GO:0016746">
    <property type="term" value="F:acyltransferase activity"/>
    <property type="evidence" value="ECO:0007669"/>
    <property type="project" value="UniProtKB-KW"/>
</dbReference>
<reference evidence="9 10" key="1">
    <citation type="submission" date="2015-07" db="EMBL/GenBank/DDBJ databases">
        <title>The draft genome sequence of Leadbetterella sp. JN14-9.</title>
        <authorList>
            <person name="Liu Y."/>
            <person name="Du J."/>
            <person name="Shao Z."/>
        </authorList>
    </citation>
    <scope>NUCLEOTIDE SEQUENCE [LARGE SCALE GENOMIC DNA]</scope>
    <source>
        <strain evidence="9 10">JN14-9</strain>
    </source>
</reference>
<dbReference type="InterPro" id="IPR004299">
    <property type="entry name" value="MBOAT_fam"/>
</dbReference>